<dbReference type="eggNOG" id="COG1733">
    <property type="taxonomic scope" value="Bacteria"/>
</dbReference>
<evidence type="ECO:0000256" key="2">
    <source>
        <dbReference type="ARBA" id="ARBA00023125"/>
    </source>
</evidence>
<feature type="domain" description="HTH hxlR-type" evidence="4">
    <location>
        <begin position="26"/>
        <end position="124"/>
    </location>
</feature>
<comment type="caution">
    <text evidence="5">The sequence shown here is derived from an EMBL/GenBank/DDBJ whole genome shotgun (WGS) entry which is preliminary data.</text>
</comment>
<dbReference type="OrthoDB" id="9807069at2"/>
<dbReference type="RefSeq" id="WP_034894437.1">
    <property type="nucleotide sequence ID" value="NZ_JRUQ01000041.1"/>
</dbReference>
<protein>
    <submittedName>
        <fullName evidence="5">Transcriptional regulator</fullName>
    </submittedName>
</protein>
<dbReference type="GO" id="GO:0003677">
    <property type="term" value="F:DNA binding"/>
    <property type="evidence" value="ECO:0007669"/>
    <property type="project" value="UniProtKB-KW"/>
</dbReference>
<dbReference type="InterPro" id="IPR036390">
    <property type="entry name" value="WH_DNA-bd_sf"/>
</dbReference>
<dbReference type="STRING" id="371042.NG99_14950"/>
<evidence type="ECO:0000313" key="5">
    <source>
        <dbReference type="EMBL" id="KGT92295.1"/>
    </source>
</evidence>
<gene>
    <name evidence="5" type="ORF">NG99_14950</name>
</gene>
<organism evidence="5 6">
    <name type="scientific">Erwinia typographi</name>
    <dbReference type="NCBI Taxonomy" id="371042"/>
    <lineage>
        <taxon>Bacteria</taxon>
        <taxon>Pseudomonadati</taxon>
        <taxon>Pseudomonadota</taxon>
        <taxon>Gammaproteobacteria</taxon>
        <taxon>Enterobacterales</taxon>
        <taxon>Erwiniaceae</taxon>
        <taxon>Erwinia</taxon>
    </lineage>
</organism>
<dbReference type="PANTHER" id="PTHR33204:SF37">
    <property type="entry name" value="HTH-TYPE TRANSCRIPTIONAL REGULATOR YODB"/>
    <property type="match status" value="1"/>
</dbReference>
<name>A0A0A3Z087_9GAMM</name>
<evidence type="ECO:0000313" key="6">
    <source>
        <dbReference type="Proteomes" id="UP000030351"/>
    </source>
</evidence>
<accession>A0A0A3Z087</accession>
<keyword evidence="2" id="KW-0238">DNA-binding</keyword>
<evidence type="ECO:0000259" key="4">
    <source>
        <dbReference type="PROSITE" id="PS51118"/>
    </source>
</evidence>
<dbReference type="PROSITE" id="PS51118">
    <property type="entry name" value="HTH_HXLR"/>
    <property type="match status" value="1"/>
</dbReference>
<keyword evidence="3" id="KW-0804">Transcription</keyword>
<keyword evidence="1" id="KW-0805">Transcription regulation</keyword>
<sequence length="138" mass="15972">MKKNEDALCTSFSDKLQRGELFDANCPSRDVLKRLTSRWSLLILVALQHDTLRFSELRRKIGGISERMLSQTLRLMEEDGFVERIAYDVIPPHVDYRLSPIGHQVREQVTGLADWIESNLQQIMEHRRQFASEAGTTD</sequence>
<dbReference type="GO" id="GO:0006355">
    <property type="term" value="P:regulation of DNA-templated transcription"/>
    <property type="evidence" value="ECO:0007669"/>
    <property type="project" value="UniProtKB-ARBA"/>
</dbReference>
<dbReference type="CDD" id="cd00090">
    <property type="entry name" value="HTH_ARSR"/>
    <property type="match status" value="1"/>
</dbReference>
<dbReference type="InterPro" id="IPR011991">
    <property type="entry name" value="ArsR-like_HTH"/>
</dbReference>
<dbReference type="SUPFAM" id="SSF46785">
    <property type="entry name" value="Winged helix' DNA-binding domain"/>
    <property type="match status" value="1"/>
</dbReference>
<dbReference type="Gene3D" id="1.10.10.10">
    <property type="entry name" value="Winged helix-like DNA-binding domain superfamily/Winged helix DNA-binding domain"/>
    <property type="match status" value="1"/>
</dbReference>
<evidence type="ECO:0000256" key="1">
    <source>
        <dbReference type="ARBA" id="ARBA00023015"/>
    </source>
</evidence>
<dbReference type="EMBL" id="JRUQ01000041">
    <property type="protein sequence ID" value="KGT92295.1"/>
    <property type="molecule type" value="Genomic_DNA"/>
</dbReference>
<dbReference type="InterPro" id="IPR036388">
    <property type="entry name" value="WH-like_DNA-bd_sf"/>
</dbReference>
<evidence type="ECO:0000256" key="3">
    <source>
        <dbReference type="ARBA" id="ARBA00023163"/>
    </source>
</evidence>
<dbReference type="PANTHER" id="PTHR33204">
    <property type="entry name" value="TRANSCRIPTIONAL REGULATOR, MARR FAMILY"/>
    <property type="match status" value="1"/>
</dbReference>
<reference evidence="5 6" key="1">
    <citation type="submission" date="2014-10" db="EMBL/GenBank/DDBJ databases">
        <title>Genome sequence of Erwinia typographi M043b.</title>
        <authorList>
            <person name="Chan K.-G."/>
            <person name="Tan W.-S."/>
        </authorList>
    </citation>
    <scope>NUCLEOTIDE SEQUENCE [LARGE SCALE GENOMIC DNA]</scope>
    <source>
        <strain evidence="5 6">M043b</strain>
    </source>
</reference>
<dbReference type="InterPro" id="IPR002577">
    <property type="entry name" value="HTH_HxlR"/>
</dbReference>
<dbReference type="Pfam" id="PF01638">
    <property type="entry name" value="HxlR"/>
    <property type="match status" value="1"/>
</dbReference>
<dbReference type="AlphaFoldDB" id="A0A0A3Z087"/>
<dbReference type="Proteomes" id="UP000030351">
    <property type="component" value="Unassembled WGS sequence"/>
</dbReference>
<keyword evidence="6" id="KW-1185">Reference proteome</keyword>
<proteinExistence type="predicted"/>